<keyword evidence="6" id="KW-0687">Ribonucleoprotein</keyword>
<evidence type="ECO:0000256" key="8">
    <source>
        <dbReference type="SAM" id="MobiDB-lite"/>
    </source>
</evidence>
<dbReference type="OrthoDB" id="1107506at2759"/>
<keyword evidence="9" id="KW-1185">Reference proteome</keyword>
<evidence type="ECO:0000256" key="2">
    <source>
        <dbReference type="ARBA" id="ARBA00005556"/>
    </source>
</evidence>
<evidence type="ECO:0000256" key="7">
    <source>
        <dbReference type="ARBA" id="ARBA00035189"/>
    </source>
</evidence>
<feature type="compositionally biased region" description="Basic and acidic residues" evidence="8">
    <location>
        <begin position="36"/>
        <end position="55"/>
    </location>
</feature>
<dbReference type="GeneID" id="111109464"/>
<evidence type="ECO:0000313" key="9">
    <source>
        <dbReference type="Proteomes" id="UP000694844"/>
    </source>
</evidence>
<evidence type="ECO:0000256" key="6">
    <source>
        <dbReference type="ARBA" id="ARBA00023274"/>
    </source>
</evidence>
<comment type="similarity">
    <text evidence="2">Belongs to the mitochondrion-specific ribosomal protein mL42 family.</text>
</comment>
<evidence type="ECO:0000313" key="10">
    <source>
        <dbReference type="RefSeq" id="XP_022301290.1"/>
    </source>
</evidence>
<evidence type="ECO:0000256" key="5">
    <source>
        <dbReference type="ARBA" id="ARBA00023128"/>
    </source>
</evidence>
<dbReference type="PANTHER" id="PTHR13450">
    <property type="entry name" value="MITOCHONDRIAL 39S RIBOSOMAL PROTEIN L42"/>
    <property type="match status" value="1"/>
</dbReference>
<dbReference type="GO" id="GO:0005762">
    <property type="term" value="C:mitochondrial large ribosomal subunit"/>
    <property type="evidence" value="ECO:0007669"/>
    <property type="project" value="TreeGrafter"/>
</dbReference>
<evidence type="ECO:0000256" key="3">
    <source>
        <dbReference type="ARBA" id="ARBA00022946"/>
    </source>
</evidence>
<protein>
    <recommendedName>
        <fullName evidence="7">Large ribosomal subunit protein mL42</fullName>
    </recommendedName>
</protein>
<comment type="subcellular location">
    <subcellularLocation>
        <location evidence="1">Mitochondrion</location>
    </subcellularLocation>
</comment>
<keyword evidence="5" id="KW-0496">Mitochondrion</keyword>
<feature type="region of interest" description="Disordered" evidence="8">
    <location>
        <begin position="30"/>
        <end position="55"/>
    </location>
</feature>
<dbReference type="InterPro" id="IPR019346">
    <property type="entry name" value="Ribosomal_mL42"/>
</dbReference>
<evidence type="ECO:0000256" key="4">
    <source>
        <dbReference type="ARBA" id="ARBA00022980"/>
    </source>
</evidence>
<reference evidence="10" key="1">
    <citation type="submission" date="2025-08" db="UniProtKB">
        <authorList>
            <consortium name="RefSeq"/>
        </authorList>
    </citation>
    <scope>IDENTIFICATION</scope>
    <source>
        <tissue evidence="10">Whole sample</tissue>
    </source>
</reference>
<accession>A0A8B8BD04</accession>
<evidence type="ECO:0000256" key="1">
    <source>
        <dbReference type="ARBA" id="ARBA00004173"/>
    </source>
</evidence>
<sequence>MAASMQKLTFSVVRNLRPSLHQSLCSNGLVQRRHKSSDSETSHLERNKPRTTLSRDESMIICWHPEPKYPYECSKPMPRETEEMTLGDTPLKLQHIRDFRIRNRPTGPKIPELANIFYDTKHPFYPQSRAIRRKMRNLPPPDRESI</sequence>
<dbReference type="AlphaFoldDB" id="A0A8B8BD04"/>
<organism evidence="9 10">
    <name type="scientific">Crassostrea virginica</name>
    <name type="common">Eastern oyster</name>
    <dbReference type="NCBI Taxonomy" id="6565"/>
    <lineage>
        <taxon>Eukaryota</taxon>
        <taxon>Metazoa</taxon>
        <taxon>Spiralia</taxon>
        <taxon>Lophotrochozoa</taxon>
        <taxon>Mollusca</taxon>
        <taxon>Bivalvia</taxon>
        <taxon>Autobranchia</taxon>
        <taxon>Pteriomorphia</taxon>
        <taxon>Ostreida</taxon>
        <taxon>Ostreoidea</taxon>
        <taxon>Ostreidae</taxon>
        <taxon>Crassostrea</taxon>
    </lineage>
</organism>
<dbReference type="Proteomes" id="UP000694844">
    <property type="component" value="Chromosome 8"/>
</dbReference>
<name>A0A8B8BD04_CRAVI</name>
<keyword evidence="3" id="KW-0809">Transit peptide</keyword>
<proteinExistence type="inferred from homology"/>
<dbReference type="PANTHER" id="PTHR13450:SF4">
    <property type="entry name" value="LARGE RIBOSOMAL SUBUNIT PROTEIN ML42"/>
    <property type="match status" value="1"/>
</dbReference>
<dbReference type="RefSeq" id="XP_022301290.1">
    <property type="nucleotide sequence ID" value="XM_022445582.1"/>
</dbReference>
<gene>
    <name evidence="10" type="primary">LOC111109464</name>
</gene>
<dbReference type="KEGG" id="cvn:111109464"/>
<keyword evidence="4" id="KW-0689">Ribosomal protein</keyword>
<dbReference type="Pfam" id="PF10210">
    <property type="entry name" value="MRP-S32"/>
    <property type="match status" value="1"/>
</dbReference>